<dbReference type="GO" id="GO:0007156">
    <property type="term" value="P:homophilic cell adhesion via plasma membrane adhesion molecules"/>
    <property type="evidence" value="ECO:0007669"/>
    <property type="project" value="InterPro"/>
</dbReference>
<dbReference type="GO" id="GO:0009986">
    <property type="term" value="C:cell surface"/>
    <property type="evidence" value="ECO:0007669"/>
    <property type="project" value="TreeGrafter"/>
</dbReference>
<keyword evidence="6" id="KW-1185">Reference proteome</keyword>
<dbReference type="CDD" id="cd11304">
    <property type="entry name" value="Cadherin_repeat"/>
    <property type="match status" value="1"/>
</dbReference>
<dbReference type="GO" id="GO:0050806">
    <property type="term" value="P:positive regulation of synaptic transmission"/>
    <property type="evidence" value="ECO:0007669"/>
    <property type="project" value="TreeGrafter"/>
</dbReference>
<feature type="transmembrane region" description="Helical" evidence="2">
    <location>
        <begin position="286"/>
        <end position="309"/>
    </location>
</feature>
<dbReference type="InterPro" id="IPR015919">
    <property type="entry name" value="Cadherin-like_sf"/>
</dbReference>
<gene>
    <name evidence="5" type="ORF">Bpfe_006754</name>
</gene>
<accession>A0AAD8FI80</accession>
<keyword evidence="2" id="KW-1133">Transmembrane helix</keyword>
<keyword evidence="3" id="KW-0732">Signal</keyword>
<dbReference type="PROSITE" id="PS50268">
    <property type="entry name" value="CADHERIN_2"/>
    <property type="match status" value="1"/>
</dbReference>
<dbReference type="Proteomes" id="UP001233172">
    <property type="component" value="Unassembled WGS sequence"/>
</dbReference>
<reference evidence="5" key="2">
    <citation type="submission" date="2023-04" db="EMBL/GenBank/DDBJ databases">
        <authorList>
            <person name="Bu L."/>
            <person name="Lu L."/>
            <person name="Laidemitt M.R."/>
            <person name="Zhang S.M."/>
            <person name="Mutuku M."/>
            <person name="Mkoji G."/>
            <person name="Steinauer M."/>
            <person name="Loker E.S."/>
        </authorList>
    </citation>
    <scope>NUCLEOTIDE SEQUENCE</scope>
    <source>
        <strain evidence="5">KasaAsao</strain>
        <tissue evidence="5">Whole Snail</tissue>
    </source>
</reference>
<keyword evidence="2" id="KW-0472">Membrane</keyword>
<sequence length="351" mass="39162">MLRLLLLCIAASCCTGYGINRFKPVIWSKYSFQGKPVFFGLIRENETVVHFDPPLTAHDKDDIGFGQFVCAYHIHRSDPRFRKTIFPFEIVVVDKLIGLAVIRVKTDAAVSAKNKTYYKFAVSARDCGSPARVSDKAHVLIKVVSANDSVSFVKETYLAYVEEGHSPEAILTILPSDVERAVSFNSTCGYEILTPHVPFIVTLQGVLYNTEPLNHLLAKEYFFGVVAKNCRGDHSKPIFVKVVVTAKRNSSHAAASTAMESGLMDHYLLGDAPELAHDSNSHKVKLMMTVTVVTLGTIAVVVIVLLIIFKNRLSRSNYSDVYYDEEASDLEWDNSTFDLLAPYYAKRPRIV</sequence>
<dbReference type="SUPFAM" id="SSF49313">
    <property type="entry name" value="Cadherin-like"/>
    <property type="match status" value="1"/>
</dbReference>
<keyword evidence="2" id="KW-0812">Transmembrane</keyword>
<dbReference type="GO" id="GO:0051965">
    <property type="term" value="P:positive regulation of synapse assembly"/>
    <property type="evidence" value="ECO:0007669"/>
    <property type="project" value="TreeGrafter"/>
</dbReference>
<evidence type="ECO:0000313" key="6">
    <source>
        <dbReference type="Proteomes" id="UP001233172"/>
    </source>
</evidence>
<feature type="signal peptide" evidence="3">
    <location>
        <begin position="1"/>
        <end position="16"/>
    </location>
</feature>
<dbReference type="EMBL" id="JASAOG010000019">
    <property type="protein sequence ID" value="KAK0064069.1"/>
    <property type="molecule type" value="Genomic_DNA"/>
</dbReference>
<dbReference type="GO" id="GO:0005509">
    <property type="term" value="F:calcium ion binding"/>
    <property type="evidence" value="ECO:0007669"/>
    <property type="project" value="UniProtKB-UniRule"/>
</dbReference>
<name>A0AAD8FI80_BIOPF</name>
<evidence type="ECO:0000313" key="5">
    <source>
        <dbReference type="EMBL" id="KAK0064069.1"/>
    </source>
</evidence>
<dbReference type="InterPro" id="IPR002126">
    <property type="entry name" value="Cadherin-like_dom"/>
</dbReference>
<feature type="domain" description="Cadherin" evidence="4">
    <location>
        <begin position="55"/>
        <end position="169"/>
    </location>
</feature>
<evidence type="ECO:0000256" key="3">
    <source>
        <dbReference type="SAM" id="SignalP"/>
    </source>
</evidence>
<protein>
    <submittedName>
        <fullName evidence="5">Calsyntenin-1</fullName>
    </submittedName>
</protein>
<proteinExistence type="predicted"/>
<dbReference type="AlphaFoldDB" id="A0AAD8FI80"/>
<reference evidence="5" key="1">
    <citation type="journal article" date="2023" name="PLoS Negl. Trop. Dis.">
        <title>A genome sequence for Biomphalaria pfeifferi, the major vector snail for the human-infecting parasite Schistosoma mansoni.</title>
        <authorList>
            <person name="Bu L."/>
            <person name="Lu L."/>
            <person name="Laidemitt M.R."/>
            <person name="Zhang S.M."/>
            <person name="Mutuku M."/>
            <person name="Mkoji G."/>
            <person name="Steinauer M."/>
            <person name="Loker E.S."/>
        </authorList>
    </citation>
    <scope>NUCLEOTIDE SEQUENCE</scope>
    <source>
        <strain evidence="5">KasaAsao</strain>
    </source>
</reference>
<dbReference type="PANTHER" id="PTHR14139">
    <property type="entry name" value="CALSYNTENIN"/>
    <property type="match status" value="1"/>
</dbReference>
<comment type="caution">
    <text evidence="5">The sequence shown here is derived from an EMBL/GenBank/DDBJ whole genome shotgun (WGS) entry which is preliminary data.</text>
</comment>
<dbReference type="PANTHER" id="PTHR14139:SF2">
    <property type="entry name" value="CALSYNTENIN-1"/>
    <property type="match status" value="1"/>
</dbReference>
<evidence type="ECO:0000256" key="2">
    <source>
        <dbReference type="SAM" id="Phobius"/>
    </source>
</evidence>
<keyword evidence="1" id="KW-0106">Calcium</keyword>
<dbReference type="Gene3D" id="2.60.40.60">
    <property type="entry name" value="Cadherins"/>
    <property type="match status" value="1"/>
</dbReference>
<feature type="chain" id="PRO_5042093265" evidence="3">
    <location>
        <begin position="17"/>
        <end position="351"/>
    </location>
</feature>
<dbReference type="GO" id="GO:0045211">
    <property type="term" value="C:postsynaptic membrane"/>
    <property type="evidence" value="ECO:0007669"/>
    <property type="project" value="TreeGrafter"/>
</dbReference>
<organism evidence="5 6">
    <name type="scientific">Biomphalaria pfeifferi</name>
    <name type="common">Bloodfluke planorb</name>
    <name type="synonym">Freshwater snail</name>
    <dbReference type="NCBI Taxonomy" id="112525"/>
    <lineage>
        <taxon>Eukaryota</taxon>
        <taxon>Metazoa</taxon>
        <taxon>Spiralia</taxon>
        <taxon>Lophotrochozoa</taxon>
        <taxon>Mollusca</taxon>
        <taxon>Gastropoda</taxon>
        <taxon>Heterobranchia</taxon>
        <taxon>Euthyneura</taxon>
        <taxon>Panpulmonata</taxon>
        <taxon>Hygrophila</taxon>
        <taxon>Lymnaeoidea</taxon>
        <taxon>Planorbidae</taxon>
        <taxon>Biomphalaria</taxon>
    </lineage>
</organism>
<evidence type="ECO:0000259" key="4">
    <source>
        <dbReference type="PROSITE" id="PS50268"/>
    </source>
</evidence>
<evidence type="ECO:0000256" key="1">
    <source>
        <dbReference type="PROSITE-ProRule" id="PRU00043"/>
    </source>
</evidence>